<dbReference type="Proteomes" id="UP001303046">
    <property type="component" value="Unassembled WGS sequence"/>
</dbReference>
<sequence length="228" mass="25940">MKYSTVCSKMKIPVSILIVATTALCKQGGWNGFPKRHDHGGENSPHGMMPPPPFLQSASRGAQREFFAILGDMELTIAQQKEEVQKWAEKYGFSEKLQDFNEKMEKMNSEAKENATNLIAELPAAMEKGSALMANKNQTILELHSAVKTLYAENPKLYRVLMFIIGQFMPSHDLYGGKWGPKRASGQHSHANMNGFHEFQPHFVNENERKPHQWSNDGGFRRWRAFRT</sequence>
<dbReference type="PANTHER" id="PTHR21593">
    <property type="entry name" value="PRION-LIKE- Q/N-RICH -DOMAIN-BEARING PROTEIN PROTEIN"/>
    <property type="match status" value="1"/>
</dbReference>
<proteinExistence type="predicted"/>
<dbReference type="InterPro" id="IPR003677">
    <property type="entry name" value="ANIS5_cation-bd"/>
</dbReference>
<dbReference type="InterPro" id="IPR052823">
    <property type="entry name" value="SXP/RAL-2_related"/>
</dbReference>
<evidence type="ECO:0000313" key="4">
    <source>
        <dbReference type="Proteomes" id="UP001303046"/>
    </source>
</evidence>
<reference evidence="3 4" key="1">
    <citation type="submission" date="2023-08" db="EMBL/GenBank/DDBJ databases">
        <title>A Necator americanus chromosomal reference genome.</title>
        <authorList>
            <person name="Ilik V."/>
            <person name="Petrzelkova K.J."/>
            <person name="Pardy F."/>
            <person name="Fuh T."/>
            <person name="Niatou-Singa F.S."/>
            <person name="Gouil Q."/>
            <person name="Baker L."/>
            <person name="Ritchie M.E."/>
            <person name="Jex A.R."/>
            <person name="Gazzola D."/>
            <person name="Li H."/>
            <person name="Toshio Fujiwara R."/>
            <person name="Zhan B."/>
            <person name="Aroian R.V."/>
            <person name="Pafco B."/>
            <person name="Schwarz E.M."/>
        </authorList>
    </citation>
    <scope>NUCLEOTIDE SEQUENCE [LARGE SCALE GENOMIC DNA]</scope>
    <source>
        <strain evidence="3 4">Aroian</strain>
        <tissue evidence="3">Whole animal</tissue>
    </source>
</reference>
<dbReference type="EMBL" id="JAVFWL010000003">
    <property type="protein sequence ID" value="KAK6741197.1"/>
    <property type="molecule type" value="Genomic_DNA"/>
</dbReference>
<protein>
    <recommendedName>
        <fullName evidence="2">SXP/RAL-2 family protein Ani s 5-like cation-binding domain-containing protein</fullName>
    </recommendedName>
</protein>
<dbReference type="PANTHER" id="PTHR21593:SF36">
    <property type="entry name" value="DUF148 DOMAIN-CONTAINING PROTEIN-RELATED"/>
    <property type="match status" value="1"/>
</dbReference>
<organism evidence="3 4">
    <name type="scientific">Necator americanus</name>
    <name type="common">Human hookworm</name>
    <dbReference type="NCBI Taxonomy" id="51031"/>
    <lineage>
        <taxon>Eukaryota</taxon>
        <taxon>Metazoa</taxon>
        <taxon>Ecdysozoa</taxon>
        <taxon>Nematoda</taxon>
        <taxon>Chromadorea</taxon>
        <taxon>Rhabditida</taxon>
        <taxon>Rhabditina</taxon>
        <taxon>Rhabditomorpha</taxon>
        <taxon>Strongyloidea</taxon>
        <taxon>Ancylostomatidae</taxon>
        <taxon>Bunostominae</taxon>
        <taxon>Necator</taxon>
    </lineage>
</organism>
<comment type="caution">
    <text evidence="3">The sequence shown here is derived from an EMBL/GenBank/DDBJ whole genome shotgun (WGS) entry which is preliminary data.</text>
</comment>
<keyword evidence="1" id="KW-0175">Coiled coil</keyword>
<evidence type="ECO:0000259" key="2">
    <source>
        <dbReference type="Pfam" id="PF02520"/>
    </source>
</evidence>
<evidence type="ECO:0000256" key="1">
    <source>
        <dbReference type="SAM" id="Coils"/>
    </source>
</evidence>
<evidence type="ECO:0000313" key="3">
    <source>
        <dbReference type="EMBL" id="KAK6741197.1"/>
    </source>
</evidence>
<dbReference type="Pfam" id="PF02520">
    <property type="entry name" value="ANIS5_cation-bd"/>
    <property type="match status" value="1"/>
</dbReference>
<accession>A0ABR1CSA5</accession>
<feature type="coiled-coil region" evidence="1">
    <location>
        <begin position="70"/>
        <end position="121"/>
    </location>
</feature>
<name>A0ABR1CSA5_NECAM</name>
<keyword evidence="4" id="KW-1185">Reference proteome</keyword>
<feature type="domain" description="SXP/RAL-2 family protein Ani s 5-like cation-binding" evidence="2">
    <location>
        <begin position="62"/>
        <end position="168"/>
    </location>
</feature>
<gene>
    <name evidence="3" type="primary">Necator_chrIII.g9964</name>
    <name evidence="3" type="ORF">RB195_009199</name>
</gene>